<dbReference type="PANTHER" id="PTHR44227:SF3">
    <property type="entry name" value="PROTEIN O-MANNOSYL-TRANSFERASE TMTC4"/>
    <property type="match status" value="1"/>
</dbReference>
<feature type="repeat" description="TPR" evidence="3">
    <location>
        <begin position="91"/>
        <end position="124"/>
    </location>
</feature>
<dbReference type="AlphaFoldDB" id="Q7TTV2"/>
<evidence type="ECO:0000256" key="3">
    <source>
        <dbReference type="PROSITE-ProRule" id="PRU00339"/>
    </source>
</evidence>
<dbReference type="Pfam" id="PF13414">
    <property type="entry name" value="TPR_11"/>
    <property type="match status" value="1"/>
</dbReference>
<gene>
    <name evidence="5" type="ordered locus">SYNW1273</name>
</gene>
<dbReference type="KEGG" id="syw:SYNW1273"/>
<sequence>MTDTPSDKRNKANKSRAKIIKQGEALAREAIKHHVNGNLKKAEMAYKEIINSGLQSPIIFSNLGAICQTNGRTEEAIAFYKNAIKIDQRHHDAFSNLGALYKDLGQYNQALDATVKSLKLKPDNPIALLNLGSIYKDLGKLDQALTATVKSIEQNPNSADSFINLGSIYIELGNLDQALASTLKSLELNPGNPIALMNLGSIYRDLGNLDQALASTLKSLEMKPKNPDALMNLGGIYKELGRFNEALSSTLKSLEHKADSPGAINNVMVLLEQAPKGALNTRDLNPAYELLLKRTDISHRKLTGIFLQVFLPKIQEASKPETIINDTNRAFKTLAIDWRFLKSLALTILPHQIIELFFTRLRKEILIITTQKKEITPLIRTLTEALATQCYLNEYIYATSWEEDKLLMQAISETGEQQASINQNLAIIGCYMPLHATHFKPDLIHNYPTPDDTSKSFITTQFIEPSQESEIKKLLHGSLKPSNTISQLVQDMYEENPYPRYKYSDFTHESLVRPISNVIEMETKQKDLFFLNKLTDPETKPQLLIAGCGTGSQIISASRYKNTQITAIDLSRSSLAYAIRKTQEYGMSNITFKQMDILNVSSLKEIFDVIECSGVLHHMQNPDEGLHALVQQLNPGGYIQLGLYSKSARKVITKTREYIRKAGIEASAKNIREFRKKVFAGEIKEILNLLDSWKDFYSLSECRDLCFHPQEHLFTIEKIERLLGSQGLRFCGFIIPTEIESLYNSRFPEDVKITSLRNWGIFEKENPSAFASMYQFWAQKI</sequence>
<dbReference type="STRING" id="84588.SYNW1273"/>
<feature type="repeat" description="TPR" evidence="3">
    <location>
        <begin position="57"/>
        <end position="90"/>
    </location>
</feature>
<dbReference type="Proteomes" id="UP000001422">
    <property type="component" value="Chromosome"/>
</dbReference>
<dbReference type="Pfam" id="PF13847">
    <property type="entry name" value="Methyltransf_31"/>
    <property type="match status" value="1"/>
</dbReference>
<dbReference type="InterPro" id="IPR052346">
    <property type="entry name" value="O-mannosyl-transferase_TMTC"/>
</dbReference>
<evidence type="ECO:0000256" key="2">
    <source>
        <dbReference type="ARBA" id="ARBA00022803"/>
    </source>
</evidence>
<reference evidence="5 6" key="1">
    <citation type="journal article" date="2003" name="Nature">
        <title>The genome of a motile marine Synechococcus.</title>
        <authorList>
            <person name="Palenik B."/>
            <person name="Brahamsha B."/>
            <person name="Larimer F."/>
            <person name="Land M."/>
            <person name="Hauser L."/>
            <person name="Chain P."/>
            <person name="Lamerdin J."/>
            <person name="Regala W."/>
            <person name="Allen E.A."/>
            <person name="McCarren J."/>
            <person name="Paulsen I."/>
            <person name="Dufresne A."/>
            <person name="Partensky F."/>
            <person name="Webb E."/>
            <person name="Waterbury J."/>
        </authorList>
    </citation>
    <scope>NUCLEOTIDE SEQUENCE [LARGE SCALE GENOMIC DNA]</scope>
    <source>
        <strain evidence="5 6">WH8102</strain>
    </source>
</reference>
<dbReference type="SUPFAM" id="SSF48452">
    <property type="entry name" value="TPR-like"/>
    <property type="match status" value="1"/>
</dbReference>
<dbReference type="Gene3D" id="3.40.50.150">
    <property type="entry name" value="Vaccinia Virus protein VP39"/>
    <property type="match status" value="1"/>
</dbReference>
<accession>Q7TTV2</accession>
<feature type="repeat" description="TPR" evidence="3">
    <location>
        <begin position="227"/>
        <end position="260"/>
    </location>
</feature>
<name>Q7TTV2_PARMW</name>
<dbReference type="SUPFAM" id="SSF53335">
    <property type="entry name" value="S-adenosyl-L-methionine-dependent methyltransferases"/>
    <property type="match status" value="1"/>
</dbReference>
<organism evidence="5 6">
    <name type="scientific">Parasynechococcus marenigrum (strain WH8102)</name>
    <dbReference type="NCBI Taxonomy" id="84588"/>
    <lineage>
        <taxon>Bacteria</taxon>
        <taxon>Bacillati</taxon>
        <taxon>Cyanobacteriota</taxon>
        <taxon>Cyanophyceae</taxon>
        <taxon>Synechococcales</taxon>
        <taxon>Prochlorococcaceae</taxon>
        <taxon>Parasynechococcus</taxon>
        <taxon>Parasynechococcus marenigrum</taxon>
    </lineage>
</organism>
<protein>
    <submittedName>
        <fullName evidence="5">Possible-TPR Domain containing protein</fullName>
    </submittedName>
</protein>
<evidence type="ECO:0000259" key="4">
    <source>
        <dbReference type="Pfam" id="PF13847"/>
    </source>
</evidence>
<dbReference type="Gene3D" id="1.25.40.10">
    <property type="entry name" value="Tetratricopeptide repeat domain"/>
    <property type="match status" value="2"/>
</dbReference>
<evidence type="ECO:0000313" key="5">
    <source>
        <dbReference type="EMBL" id="CAE07788.1"/>
    </source>
</evidence>
<keyword evidence="1" id="KW-0677">Repeat</keyword>
<dbReference type="PROSITE" id="PS50005">
    <property type="entry name" value="TPR"/>
    <property type="match status" value="6"/>
</dbReference>
<dbReference type="PANTHER" id="PTHR44227">
    <property type="match status" value="1"/>
</dbReference>
<feature type="repeat" description="TPR" evidence="3">
    <location>
        <begin position="159"/>
        <end position="192"/>
    </location>
</feature>
<dbReference type="eggNOG" id="COG0457">
    <property type="taxonomic scope" value="Bacteria"/>
</dbReference>
<dbReference type="HOGENOM" id="CLU_013533_0_0_3"/>
<dbReference type="InterPro" id="IPR029063">
    <property type="entry name" value="SAM-dependent_MTases_sf"/>
</dbReference>
<feature type="domain" description="Methyltransferase" evidence="4">
    <location>
        <begin position="546"/>
        <end position="645"/>
    </location>
</feature>
<dbReference type="SMART" id="SM00028">
    <property type="entry name" value="TPR"/>
    <property type="match status" value="7"/>
</dbReference>
<feature type="repeat" description="TPR" evidence="3">
    <location>
        <begin position="193"/>
        <end position="226"/>
    </location>
</feature>
<dbReference type="CDD" id="cd02440">
    <property type="entry name" value="AdoMet_MTases"/>
    <property type="match status" value="1"/>
</dbReference>
<evidence type="ECO:0000256" key="1">
    <source>
        <dbReference type="ARBA" id="ARBA00022737"/>
    </source>
</evidence>
<dbReference type="Pfam" id="PF00515">
    <property type="entry name" value="TPR_1"/>
    <property type="match status" value="1"/>
</dbReference>
<keyword evidence="6" id="KW-1185">Reference proteome</keyword>
<dbReference type="PROSITE" id="PS50293">
    <property type="entry name" value="TPR_REGION"/>
    <property type="match status" value="3"/>
</dbReference>
<keyword evidence="2 3" id="KW-0802">TPR repeat</keyword>
<feature type="repeat" description="TPR" evidence="3">
    <location>
        <begin position="125"/>
        <end position="158"/>
    </location>
</feature>
<dbReference type="RefSeq" id="WP_011128137.1">
    <property type="nucleotide sequence ID" value="NC_005070.1"/>
</dbReference>
<proteinExistence type="predicted"/>
<dbReference type="Pfam" id="PF13181">
    <property type="entry name" value="TPR_8"/>
    <property type="match status" value="1"/>
</dbReference>
<dbReference type="InterPro" id="IPR025714">
    <property type="entry name" value="Methyltranfer_dom"/>
</dbReference>
<dbReference type="Pfam" id="PF13431">
    <property type="entry name" value="TPR_17"/>
    <property type="match status" value="1"/>
</dbReference>
<dbReference type="eggNOG" id="COG2227">
    <property type="taxonomic scope" value="Bacteria"/>
</dbReference>
<dbReference type="InterPro" id="IPR011990">
    <property type="entry name" value="TPR-like_helical_dom_sf"/>
</dbReference>
<evidence type="ECO:0000313" key="6">
    <source>
        <dbReference type="Proteomes" id="UP000001422"/>
    </source>
</evidence>
<dbReference type="InterPro" id="IPR019734">
    <property type="entry name" value="TPR_rpt"/>
</dbReference>
<dbReference type="EMBL" id="BX569692">
    <property type="protein sequence ID" value="CAE07788.1"/>
    <property type="molecule type" value="Genomic_DNA"/>
</dbReference>